<proteinExistence type="predicted"/>
<sequence length="85" mass="8973">MKRRTISRPTGVRAGKLSAARMIELLAAGSSPVEADALVVADTRAIIRAAMANVSVSLLGHGVMFSLDFARSCLMPSGSRREPFA</sequence>
<accession>A0ABS1DB35</accession>
<evidence type="ECO:0000313" key="1">
    <source>
        <dbReference type="EMBL" id="MBK1667575.1"/>
    </source>
</evidence>
<gene>
    <name evidence="1" type="ORF">CKO28_05955</name>
</gene>
<organism evidence="1 2">
    <name type="scientific">Rhodovibrio sodomensis</name>
    <dbReference type="NCBI Taxonomy" id="1088"/>
    <lineage>
        <taxon>Bacteria</taxon>
        <taxon>Pseudomonadati</taxon>
        <taxon>Pseudomonadota</taxon>
        <taxon>Alphaproteobacteria</taxon>
        <taxon>Rhodospirillales</taxon>
        <taxon>Rhodovibrionaceae</taxon>
        <taxon>Rhodovibrio</taxon>
    </lineage>
</organism>
<comment type="caution">
    <text evidence="1">The sequence shown here is derived from an EMBL/GenBank/DDBJ whole genome shotgun (WGS) entry which is preliminary data.</text>
</comment>
<name>A0ABS1DB35_9PROT</name>
<dbReference type="EMBL" id="NRRL01000009">
    <property type="protein sequence ID" value="MBK1667575.1"/>
    <property type="molecule type" value="Genomic_DNA"/>
</dbReference>
<dbReference type="Proteomes" id="UP001296873">
    <property type="component" value="Unassembled WGS sequence"/>
</dbReference>
<evidence type="ECO:0000313" key="2">
    <source>
        <dbReference type="Proteomes" id="UP001296873"/>
    </source>
</evidence>
<reference evidence="1 2" key="1">
    <citation type="journal article" date="2020" name="Microorganisms">
        <title>Osmotic Adaptation and Compatible Solute Biosynthesis of Phototrophic Bacteria as Revealed from Genome Analyses.</title>
        <authorList>
            <person name="Imhoff J.F."/>
            <person name="Rahn T."/>
            <person name="Kunzel S."/>
            <person name="Keller A."/>
            <person name="Neulinger S.C."/>
        </authorList>
    </citation>
    <scope>NUCLEOTIDE SEQUENCE [LARGE SCALE GENOMIC DNA]</scope>
    <source>
        <strain evidence="1 2">DSM 9895</strain>
    </source>
</reference>
<keyword evidence="2" id="KW-1185">Reference proteome</keyword>
<protein>
    <submittedName>
        <fullName evidence="1">Uncharacterized protein</fullName>
    </submittedName>
</protein>